<dbReference type="GO" id="GO:0005829">
    <property type="term" value="C:cytosol"/>
    <property type="evidence" value="ECO:0007669"/>
    <property type="project" value="TreeGrafter"/>
</dbReference>
<dbReference type="PANTHER" id="PTHR38040">
    <property type="entry name" value="UBIQUINONE BIOSYNTHESIS ACCESSORY FACTOR UBIK"/>
    <property type="match status" value="1"/>
</dbReference>
<keyword evidence="1" id="KW-0963">Cytoplasm</keyword>
<comment type="caution">
    <text evidence="2">The sequence shown here is derived from an EMBL/GenBank/DDBJ whole genome shotgun (WGS) entry which is preliminary data.</text>
</comment>
<dbReference type="RefSeq" id="WP_114835349.1">
    <property type="nucleotide sequence ID" value="NZ_QQAX01000033.1"/>
</dbReference>
<comment type="pathway">
    <text evidence="1">Cofactor biosynthesis; ubiquinone biosynthesis.</text>
</comment>
<name>A0A370G3N9_9COXI</name>
<sequence length="86" mass="10244">MTKTDLLKKLAAQLTDALPSHLSTFKKDFEKNCQRILSRTFTKFDLVTREEFDTQTKVLLRSRKKLEELETHIKQLETLLKNKRHK</sequence>
<keyword evidence="1" id="KW-0175">Coiled coil</keyword>
<dbReference type="InterPro" id="IPR007475">
    <property type="entry name" value="UbiK"/>
</dbReference>
<evidence type="ECO:0000313" key="3">
    <source>
        <dbReference type="Proteomes" id="UP000254720"/>
    </source>
</evidence>
<comment type="function">
    <text evidence="1">Required for efficient ubiquinone (coenzyme Q) biosynthesis. UbiK is probably an accessory factor of Ubi enzymes and facilitates ubiquinone biosynthesis by acting as an assembly factor, a targeting factor, or both.</text>
</comment>
<comment type="subcellular location">
    <subcellularLocation>
        <location evidence="1">Cytoplasm</location>
    </subcellularLocation>
</comment>
<proteinExistence type="inferred from homology"/>
<gene>
    <name evidence="1" type="primary">ubiK</name>
    <name evidence="2" type="ORF">C8D86_1335</name>
</gene>
<accession>A0A370G3N9</accession>
<protein>
    <recommendedName>
        <fullName evidence="1">Ubiquinone biosynthesis accessory factor UbiK</fullName>
    </recommendedName>
</protein>
<feature type="coiled-coil region" evidence="1">
    <location>
        <begin position="59"/>
        <end position="86"/>
    </location>
</feature>
<dbReference type="PANTHER" id="PTHR38040:SF1">
    <property type="entry name" value="UBIQUINONE BIOSYNTHESIS ACCESSORY FACTOR UBIK"/>
    <property type="match status" value="1"/>
</dbReference>
<dbReference type="OrthoDB" id="5297354at2"/>
<dbReference type="GO" id="GO:0006744">
    <property type="term" value="P:ubiquinone biosynthetic process"/>
    <property type="evidence" value="ECO:0007669"/>
    <property type="project" value="UniProtKB-UniRule"/>
</dbReference>
<comment type="similarity">
    <text evidence="1">Belongs to the UbiK family.</text>
</comment>
<keyword evidence="3" id="KW-1185">Reference proteome</keyword>
<dbReference type="AlphaFoldDB" id="A0A370G3N9"/>
<dbReference type="UniPathway" id="UPA00232"/>
<evidence type="ECO:0000256" key="1">
    <source>
        <dbReference type="HAMAP-Rule" id="MF_02216"/>
    </source>
</evidence>
<dbReference type="HAMAP" id="MF_02216">
    <property type="entry name" value="UbiK"/>
    <property type="match status" value="1"/>
</dbReference>
<dbReference type="EMBL" id="QQAX01000033">
    <property type="protein sequence ID" value="RDI38365.1"/>
    <property type="molecule type" value="Genomic_DNA"/>
</dbReference>
<dbReference type="Pfam" id="PF04380">
    <property type="entry name" value="BMFP"/>
    <property type="match status" value="1"/>
</dbReference>
<evidence type="ECO:0000313" key="2">
    <source>
        <dbReference type="EMBL" id="RDI38365.1"/>
    </source>
</evidence>
<keyword evidence="1" id="KW-0831">Ubiquinone biosynthesis</keyword>
<reference evidence="2 3" key="1">
    <citation type="submission" date="2018-07" db="EMBL/GenBank/DDBJ databases">
        <title>Genomic Encyclopedia of Type Strains, Phase IV (KMG-IV): sequencing the most valuable type-strain genomes for metagenomic binning, comparative biology and taxonomic classification.</title>
        <authorList>
            <person name="Goeker M."/>
        </authorList>
    </citation>
    <scope>NUCLEOTIDE SEQUENCE [LARGE SCALE GENOMIC DNA]</scope>
    <source>
        <strain evidence="2 3">DSM 16500</strain>
    </source>
</reference>
<dbReference type="Proteomes" id="UP000254720">
    <property type="component" value="Unassembled WGS sequence"/>
</dbReference>
<organism evidence="2 3">
    <name type="scientific">Aquicella lusitana</name>
    <dbReference type="NCBI Taxonomy" id="254246"/>
    <lineage>
        <taxon>Bacteria</taxon>
        <taxon>Pseudomonadati</taxon>
        <taxon>Pseudomonadota</taxon>
        <taxon>Gammaproteobacteria</taxon>
        <taxon>Legionellales</taxon>
        <taxon>Coxiellaceae</taxon>
        <taxon>Aquicella</taxon>
    </lineage>
</organism>